<dbReference type="PANTHER" id="PTHR18964">
    <property type="entry name" value="ROK (REPRESSOR, ORF, KINASE) FAMILY"/>
    <property type="match status" value="1"/>
</dbReference>
<dbReference type="InterPro" id="IPR036390">
    <property type="entry name" value="WH_DNA-bd_sf"/>
</dbReference>
<dbReference type="InterPro" id="IPR043129">
    <property type="entry name" value="ATPase_NBD"/>
</dbReference>
<protein>
    <submittedName>
        <fullName evidence="2">Transcriptional regulator</fullName>
    </submittedName>
</protein>
<dbReference type="RefSeq" id="WP_039332585.1">
    <property type="nucleotide sequence ID" value="NZ_JTJJ01000054.1"/>
</dbReference>
<dbReference type="InterPro" id="IPR011991">
    <property type="entry name" value="ArsR-like_HTH"/>
</dbReference>
<dbReference type="AlphaFoldDB" id="A0A0B1R839"/>
<dbReference type="InterPro" id="IPR000600">
    <property type="entry name" value="ROK"/>
</dbReference>
<dbReference type="InterPro" id="IPR036388">
    <property type="entry name" value="WH-like_DNA-bd_sf"/>
</dbReference>
<dbReference type="SUPFAM" id="SSF53067">
    <property type="entry name" value="Actin-like ATPase domain"/>
    <property type="match status" value="1"/>
</dbReference>
<comment type="caution">
    <text evidence="2">The sequence shown here is derived from an EMBL/GenBank/DDBJ whole genome shotgun (WGS) entry which is preliminary data.</text>
</comment>
<accession>A0A0B1R839</accession>
<dbReference type="Pfam" id="PF13412">
    <property type="entry name" value="HTH_24"/>
    <property type="match status" value="1"/>
</dbReference>
<comment type="similarity">
    <text evidence="1">Belongs to the ROK (NagC/XylR) family.</text>
</comment>
<evidence type="ECO:0000313" key="3">
    <source>
        <dbReference type="Proteomes" id="UP000030853"/>
    </source>
</evidence>
<dbReference type="SUPFAM" id="SSF46785">
    <property type="entry name" value="Winged helix' DNA-binding domain"/>
    <property type="match status" value="1"/>
</dbReference>
<name>A0A0B1R839_9GAMM</name>
<dbReference type="EMBL" id="JTJJ01000054">
    <property type="protein sequence ID" value="KHJ67260.1"/>
    <property type="molecule type" value="Genomic_DNA"/>
</dbReference>
<gene>
    <name evidence="2" type="ORF">QU24_15120</name>
</gene>
<dbReference type="Pfam" id="PF00480">
    <property type="entry name" value="ROK"/>
    <property type="match status" value="1"/>
</dbReference>
<organism evidence="2 3">
    <name type="scientific">Pantoea rodasii</name>
    <dbReference type="NCBI Taxonomy" id="1076549"/>
    <lineage>
        <taxon>Bacteria</taxon>
        <taxon>Pseudomonadati</taxon>
        <taxon>Pseudomonadota</taxon>
        <taxon>Gammaproteobacteria</taxon>
        <taxon>Enterobacterales</taxon>
        <taxon>Erwiniaceae</taxon>
        <taxon>Pantoea</taxon>
    </lineage>
</organism>
<dbReference type="Gene3D" id="3.30.420.40">
    <property type="match status" value="2"/>
</dbReference>
<dbReference type="CDD" id="cd24073">
    <property type="entry name" value="ASKHA_ATPase_ROK_CYANR"/>
    <property type="match status" value="1"/>
</dbReference>
<dbReference type="GO" id="GO:0006355">
    <property type="term" value="P:regulation of DNA-templated transcription"/>
    <property type="evidence" value="ECO:0007669"/>
    <property type="project" value="UniProtKB-ARBA"/>
</dbReference>
<reference evidence="2 3" key="1">
    <citation type="submission" date="2014-11" db="EMBL/GenBank/DDBJ databases">
        <title>Genome sequencing of Pantoea rodasii ND03.</title>
        <authorList>
            <person name="Muhamad Yunos N.Y."/>
            <person name="Chan K.-G."/>
        </authorList>
    </citation>
    <scope>NUCLEOTIDE SEQUENCE [LARGE SCALE GENOMIC DNA]</scope>
    <source>
        <strain evidence="2 3">ND03</strain>
    </source>
</reference>
<sequence length="377" mass="39887">MLNAHQQQILRLLIASHGLSRTAIAENMKLSKAAISTLVKEMLNAGLLEESIPESNGQGRPSVLLKMRADSAYFLGASLLSEQVVMVLIDMHGLVLASTQMPLNPDPQQLSAALAAAIPGLIKQQGISADQLIGLGVTLSGFVDENQAVCVQSALLGWKDVPLAEMLKQQTGLDVSLENDAKALAVSEKIFGVAKKARNFTLISHGDGIGSAHFFQGQLHRGAHGGAGEIAHCTIEPGGRPCRCGKRGCLDTLASLTAIRESAREKSLDAHTLAALETQAVKGNSAAISILHQAGHALGLAIANIIQMNDPELIVIAHQPQAFDGLLKTVVMQSIDTHVLPSMMGKTPISTIEIHTESWARAAASVAAYRFIIQLPD</sequence>
<dbReference type="Proteomes" id="UP000030853">
    <property type="component" value="Unassembled WGS sequence"/>
</dbReference>
<evidence type="ECO:0000313" key="2">
    <source>
        <dbReference type="EMBL" id="KHJ67260.1"/>
    </source>
</evidence>
<dbReference type="CDD" id="cd00090">
    <property type="entry name" value="HTH_ARSR"/>
    <property type="match status" value="1"/>
</dbReference>
<dbReference type="Gene3D" id="1.10.10.10">
    <property type="entry name" value="Winged helix-like DNA-binding domain superfamily/Winged helix DNA-binding domain"/>
    <property type="match status" value="1"/>
</dbReference>
<proteinExistence type="inferred from homology"/>
<evidence type="ECO:0000256" key="1">
    <source>
        <dbReference type="ARBA" id="ARBA00006479"/>
    </source>
</evidence>
<dbReference type="PANTHER" id="PTHR18964:SF149">
    <property type="entry name" value="BIFUNCTIONAL UDP-N-ACETYLGLUCOSAMINE 2-EPIMERASE_N-ACETYLMANNOSAMINE KINASE"/>
    <property type="match status" value="1"/>
</dbReference>